<protein>
    <recommendedName>
        <fullName evidence="3">DUF3168 domain-containing protein</fullName>
    </recommendedName>
</protein>
<evidence type="ECO:0008006" key="3">
    <source>
        <dbReference type="Google" id="ProtNLM"/>
    </source>
</evidence>
<dbReference type="Gene3D" id="3.30.2000.20">
    <property type="match status" value="1"/>
</dbReference>
<name>A0A327L2U7_9BRAD</name>
<dbReference type="Proteomes" id="UP000249130">
    <property type="component" value="Unassembled WGS sequence"/>
</dbReference>
<dbReference type="AlphaFoldDB" id="A0A327L2U7"/>
<dbReference type="InterPro" id="IPR025395">
    <property type="entry name" value="Phage_tail_terminator-like"/>
</dbReference>
<keyword evidence="2" id="KW-1185">Reference proteome</keyword>
<accession>A0A327L2U7</accession>
<dbReference type="OrthoDB" id="7305894at2"/>
<evidence type="ECO:0000313" key="2">
    <source>
        <dbReference type="Proteomes" id="UP000249130"/>
    </source>
</evidence>
<sequence length="132" mass="14320">MASKAVIDAVLARLGETWDGISVVPPNITDEAPADASPYIAVQFPASNVERMPVTDRLYREEGGFRLVLHMARGAGHADVTTKADALAALFRDTAFAGVETFVPSTPYIDDESGNYVRAAVVVPYRYQFRDA</sequence>
<gene>
    <name evidence="1" type="ORF">CH341_07775</name>
</gene>
<dbReference type="Pfam" id="PF13554">
    <property type="entry name" value="Phage_tail_terminator_5"/>
    <property type="match status" value="1"/>
</dbReference>
<organism evidence="1 2">
    <name type="scientific">Rhodoplanes roseus</name>
    <dbReference type="NCBI Taxonomy" id="29409"/>
    <lineage>
        <taxon>Bacteria</taxon>
        <taxon>Pseudomonadati</taxon>
        <taxon>Pseudomonadota</taxon>
        <taxon>Alphaproteobacteria</taxon>
        <taxon>Hyphomicrobiales</taxon>
        <taxon>Nitrobacteraceae</taxon>
        <taxon>Rhodoplanes</taxon>
    </lineage>
</organism>
<evidence type="ECO:0000313" key="1">
    <source>
        <dbReference type="EMBL" id="RAI44707.1"/>
    </source>
</evidence>
<reference evidence="1 2" key="1">
    <citation type="submission" date="2017-07" db="EMBL/GenBank/DDBJ databases">
        <title>Draft Genome Sequences of Select Purple Nonsulfur Bacteria.</title>
        <authorList>
            <person name="Lasarre B."/>
            <person name="Mckinlay J.B."/>
        </authorList>
    </citation>
    <scope>NUCLEOTIDE SEQUENCE [LARGE SCALE GENOMIC DNA]</scope>
    <source>
        <strain evidence="1 2">DSM 5909</strain>
    </source>
</reference>
<comment type="caution">
    <text evidence="1">The sequence shown here is derived from an EMBL/GenBank/DDBJ whole genome shotgun (WGS) entry which is preliminary data.</text>
</comment>
<dbReference type="EMBL" id="NPEX01000036">
    <property type="protein sequence ID" value="RAI44707.1"/>
    <property type="molecule type" value="Genomic_DNA"/>
</dbReference>
<proteinExistence type="predicted"/>